<dbReference type="GO" id="GO:0005509">
    <property type="term" value="F:calcium ion binding"/>
    <property type="evidence" value="ECO:0007669"/>
    <property type="project" value="InterPro"/>
</dbReference>
<name>A0A0J1GRU6_9GAMM</name>
<dbReference type="PROSITE" id="PS00330">
    <property type="entry name" value="HEMOLYSIN_CALCIUM"/>
    <property type="match status" value="1"/>
</dbReference>
<gene>
    <name evidence="4" type="ORF">ABT58_03270</name>
</gene>
<feature type="domain" description="VWFA" evidence="2">
    <location>
        <begin position="2634"/>
        <end position="2869"/>
    </location>
</feature>
<dbReference type="InterPro" id="IPR013783">
    <property type="entry name" value="Ig-like_fold"/>
</dbReference>
<reference evidence="4 5" key="1">
    <citation type="submission" date="2015-05" db="EMBL/GenBank/DDBJ databases">
        <title>Photobacterium galathea sp. nov.</title>
        <authorList>
            <person name="Machado H."/>
            <person name="Gram L."/>
        </authorList>
    </citation>
    <scope>NUCLEOTIDE SEQUENCE [LARGE SCALE GENOMIC DNA]</scope>
    <source>
        <strain evidence="4 5">DSM 25995</strain>
    </source>
</reference>
<feature type="region of interest" description="Disordered" evidence="1">
    <location>
        <begin position="1326"/>
        <end position="1348"/>
    </location>
</feature>
<dbReference type="NCBIfam" id="TIGR01965">
    <property type="entry name" value="VCBS_repeat"/>
    <property type="match status" value="21"/>
</dbReference>
<dbReference type="EMBL" id="LDOV01000007">
    <property type="protein sequence ID" value="KLV02391.1"/>
    <property type="molecule type" value="Genomic_DNA"/>
</dbReference>
<dbReference type="InterPro" id="IPR010221">
    <property type="entry name" value="VCBS_dom"/>
</dbReference>
<dbReference type="OrthoDB" id="5830021at2"/>
<keyword evidence="5" id="KW-1185">Reference proteome</keyword>
<protein>
    <recommendedName>
        <fullName evidence="6">T1SS secreted agglutinin RTX</fullName>
    </recommendedName>
</protein>
<dbReference type="PROSITE" id="PS50234">
    <property type="entry name" value="VWFA"/>
    <property type="match status" value="1"/>
</dbReference>
<sequence length="3182" mass="334223">MEGQALGNAKWWSDMVSSNNSKVIDVSVKDGVVFVIKENGEVKAVKSDYQMQPEDLILSNAETDFSLLQNGVPYTVNSSCPTCVAVNEKEPKVVALDNNVTFSEHNSADALFDEEDVAAIHEAILAGQDPTVILAATAAGVENNGAASQGFVVVDYNNDSLLASAGYDTTNTLDHSLLAVDLRAASSEPFTANLNRDPDAKPAFESVVEGGHTVHGHLSASDPDGDKLTYSLVESTPPAGLTFNADGSYQFDPSHAAYDSLKEGETLELTIPFQVSDGRGGSTTETLTITIEGTNDGAVIRPHQPGSDTGSVQEDATLTAGGKLDITDVDHGEAVFQPQTDIQDGQWGTFSIDAKGNWTYTLNNDHPDVQALDVDSDPVVRTITVTSADGTTHDIVITITGTEDAPEVSGSFTGSVTEGDLGHIATATGTIGISDVDNGDDPVFTNTTVQGQYGSLELVDGKWTYTLDQSKVQQLDEGDVVKDTITLTASDGTKQDIVIDIIGTEDAPEVSGSFTGSVTEGDLGHIATATGTIGITDIDNGDDPVFANTTMQGQYGSLELVDGKWTYTLDQSKVQQLDEGDVVKDTITLTASDGTKQDIVIDITGTEDAPEVSGSFTGSVTEGDLTEVATTSGTIGISDVDNGDDPVFTNITVQGQYGSLELVDGKWAYTLDQSKVQQLDEGDVVKDTITLTASDGTKQDIVIDITGTEDAPVVSGSFTGSVTEGDLTEVATTSGTIGISDVDNGDDPVFANTTVQGQYGSLELVDGKWTYTLDQSKVQQLDEGDVVKDTITLTASDGTKQDIVIDITGTEDAPEVSGLFTGSVTEGNIGEVEIATGIIGITDVDNGDDPVFANTTVQGQYGSLELVDGKWTYTLDQSKVQQLDEGDVVKDTITLTASDGTKQDIVIDITGTEDASVVSGSFTGSVTEGDLTDVATTSGTIAISDVDNGDDPVFANTTIQGQYGSLELVDGKWTYTLDQSKVQQLDEGDVVKDTITLTASDGTKQDIVIDITGTEDAPEVSGSFTGSVSEGDLTDVATATGTIGITDVDNGDDPVFANTTVQGQYGSFELVDGKWTYTLDQSKVQQLDEGDVVKDTITLTASDGTKQDIVIDITGTEDSPVVTGSFTGSVTEGDLNDVATASGTIAISDVDNGDDPVFANTTIQGQYGSLELVDGKWTYTLDQSKVQQLDEGDVVKDTITLTASDGTKQDIVIDITGTEDAPEVSGSFTGLVTEGNIGDPDSATTAGTIGISDVDNGDDPVFANTTVQGQYGSLELVDGKWTYTLDQSKVQQLDEGDVVKDTITLTASDGTKQAIVIDITGTEDAPEVSGSFTGSVTEGNIGDPDSAKTTATGTISISDVDNGDDPVFANITVQGQYGSLELVDGKWTYTLDQSKVQQLDEGDVVKDTITLTASDGTQQDIVIDITGTEDASVVSGSFTGAVTEGDLTEVATATGTIGITDIDNGDDPVFANTTVQGQYGSLELVDGKWTYTLDQSKVQQLDEGDMVKDTITLTASDGTKQDIVIDITGTEDAPVVTGLFTGLVTEGNVGDPDSAKTTATGTIGITDVDNGDDPVFANTKVQGQYGSLELVDGKWTYTLDQSKVQQLDEGDVVKDTITLTASDGTKQDIVIDITGTEDAPEVSGSFTGSVTEGNIGDPDSETTTATGTIAISDIDNGDDPVFANTTIQGQYGSLELVDGKWTYTLDQSKVQQLDEGDVVKDTITLTASDGTKQDIVIDITGTEDAPVVTGLFTGSVTEGDLTEVATATGTIGISDVDNGDDPVFANTTVQGQYGSLELVDGKWTYTLDQSKVQQLDEGDVVTDTITLTASDGTKQNIVIDITGTEDAPEVSGSFTGSVTEGNIGDPDSETTTATGTIGITDVDNGDDPVFANTTVQGQYGSLELVDGKWTYTLDQSKVQQLDEGDVVKDTITLTASDGTKQDIVIDITGTEDVPEVSGSFTGSVTEGNIGDPDSATTTATGTIGITDVDNGDDPVFANTTVQGQYGSLELVDGKWTYTLDQSKVQQLDEGDVVKDTITLTASDGTKQDIVIDITGTEDAPEVSGSFTGSVTEGNIGDPDSETTIATGTIAISDIDNGDDPVFANTTVQGQYGSLELVDGKWTYTLDQSKVQQLDEGDVVKDTITLTASDGTKQDIVIDITGTEDAPEVSGSFTGSVIEGNIGDTEIATGTISISDVDNGDDPVFTNTTIQGQYGSLELVDGKWTYTLDQSKVQQLDEGDVVKDTITLTASDGTKQNIVIDITGTEDAPEVSGSFTGAVTEGDLGHIATATGTISITDVDNGDDPVFANITVQGQYGSLELVDGKWTYTLDQSKVQHLNEGEALKETIMLTASDGTTQDIVIDIAGSADAPEFISGNNDQHGLDANGQADADSYQFSVEKGADGVVGKVSAFDVDQNNPVTYHLTSHTDLFEINSLTGEIRVKDGVVLDEHKLGDYILNVEAHDPFGGKDTAQVEVSVNGLNDAYAELNEFQLGSEHGAHIEGSLEGNAGPGAGEAYQFSADQNLEGFTSGGQPVTFEVSADNGTLIGYIGSGADRVTVLEATIDSQTGHYTVDLHAPLDHSGQGEDKLDLTVNVEVQMGDHVENAHLQLGVVDSVPDAGGAHHEINDVEPQNNTVVIALDASGSMKDIVLDADGHPISRWDLAKDSIKTMFEKYDELGEVKFKIAMHGGYPQGMVSGWITSVEDIDAFFAKVEPSGWTPYSEAVDEVNQILSDPDSQAQFESSDTQLYFISDGKPSDFNNWTDQNDPFYIDARKSLMKWSSADDFGSEQRYQDLLDGVVKPTAAEERIILNNAMESSIASSGQDVDNIWAVGIGNNASLEHLESVATDKGSAIVVVDDSQIEDLLGQTVSGQVQGSLMNGQGGDAQWIESVTVDGCRYEYDRATGTVMKIDEKGVESKLSDHALAQIDTVHGQLTINFENGHYNYTTSDVSGMKQENIGVTIVDGDGDKVDSSITIDIVDRSTSADVTSETAETQENGSSVHIAPAESLNDEDADVSEAHAESDPQEAFSVESHQTEDTVLDSHVVMGTDGDDLLSAGIGYDILTGGEGSDTFIWHASDLNVTEQPDVVTDFILDVDTLDLSDLLPDSENADNSPDMEALLGHLAAEFNEAGNVDLTVTTESGAEQHIELANIDASGLGLESGAASNDIVNQLFQHNAFKVD</sequence>
<feature type="region of interest" description="Disordered" evidence="1">
    <location>
        <begin position="2982"/>
        <end position="3035"/>
    </location>
</feature>
<feature type="domain" description="Cadherin" evidence="3">
    <location>
        <begin position="211"/>
        <end position="304"/>
    </location>
</feature>
<dbReference type="CDD" id="cd11304">
    <property type="entry name" value="Cadherin_repeat"/>
    <property type="match status" value="1"/>
</dbReference>
<dbReference type="SUPFAM" id="SSF49313">
    <property type="entry name" value="Cadherin-like"/>
    <property type="match status" value="1"/>
</dbReference>
<dbReference type="GO" id="GO:0016020">
    <property type="term" value="C:membrane"/>
    <property type="evidence" value="ECO:0007669"/>
    <property type="project" value="InterPro"/>
</dbReference>
<dbReference type="InterPro" id="IPR002035">
    <property type="entry name" value="VWF_A"/>
</dbReference>
<evidence type="ECO:0000259" key="3">
    <source>
        <dbReference type="PROSITE" id="PS50268"/>
    </source>
</evidence>
<dbReference type="InterPro" id="IPR015919">
    <property type="entry name" value="Cadherin-like_sf"/>
</dbReference>
<evidence type="ECO:0000313" key="5">
    <source>
        <dbReference type="Proteomes" id="UP000036426"/>
    </source>
</evidence>
<dbReference type="InterPro" id="IPR018511">
    <property type="entry name" value="Hemolysin-typ_Ca-bd_CS"/>
</dbReference>
<feature type="region of interest" description="Disordered" evidence="1">
    <location>
        <begin position="1637"/>
        <end position="1663"/>
    </location>
</feature>
<dbReference type="PATRIC" id="fig|754436.4.peg.690"/>
<feature type="region of interest" description="Disordered" evidence="1">
    <location>
        <begin position="1846"/>
        <end position="1872"/>
    </location>
</feature>
<dbReference type="CDD" id="cd00198">
    <property type="entry name" value="vWFA"/>
    <property type="match status" value="1"/>
</dbReference>
<dbReference type="InterPro" id="IPR002126">
    <property type="entry name" value="Cadherin-like_dom"/>
</dbReference>
<accession>A0A0J1GRU6</accession>
<feature type="compositionally biased region" description="Polar residues" evidence="1">
    <location>
        <begin position="2982"/>
        <end position="3000"/>
    </location>
</feature>
<dbReference type="Gene3D" id="2.60.40.60">
    <property type="entry name" value="Cadherins"/>
    <property type="match status" value="1"/>
</dbReference>
<evidence type="ECO:0000256" key="1">
    <source>
        <dbReference type="SAM" id="MobiDB-lite"/>
    </source>
</evidence>
<dbReference type="InterPro" id="IPR047777">
    <property type="entry name" value="LapA-like_RM"/>
</dbReference>
<dbReference type="Proteomes" id="UP000036426">
    <property type="component" value="Unassembled WGS sequence"/>
</dbReference>
<evidence type="ECO:0008006" key="6">
    <source>
        <dbReference type="Google" id="ProtNLM"/>
    </source>
</evidence>
<dbReference type="InterPro" id="IPR040853">
    <property type="entry name" value="RapA2_cadherin-like"/>
</dbReference>
<dbReference type="Pfam" id="PF17963">
    <property type="entry name" value="Big_9"/>
    <property type="match status" value="1"/>
</dbReference>
<evidence type="ECO:0000313" key="4">
    <source>
        <dbReference type="EMBL" id="KLV02391.1"/>
    </source>
</evidence>
<dbReference type="GO" id="GO:0007156">
    <property type="term" value="P:homophilic cell adhesion via plasma membrane adhesion molecules"/>
    <property type="evidence" value="ECO:0007669"/>
    <property type="project" value="InterPro"/>
</dbReference>
<dbReference type="PROSITE" id="PS50268">
    <property type="entry name" value="CADHERIN_2"/>
    <property type="match status" value="2"/>
</dbReference>
<comment type="caution">
    <text evidence="4">The sequence shown here is derived from an EMBL/GenBank/DDBJ whole genome shotgun (WGS) entry which is preliminary data.</text>
</comment>
<dbReference type="InterPro" id="IPR036465">
    <property type="entry name" value="vWFA_dom_sf"/>
</dbReference>
<organism evidence="4 5">
    <name type="scientific">Photobacterium aphoticum</name>
    <dbReference type="NCBI Taxonomy" id="754436"/>
    <lineage>
        <taxon>Bacteria</taxon>
        <taxon>Pseudomonadati</taxon>
        <taxon>Pseudomonadota</taxon>
        <taxon>Gammaproteobacteria</taxon>
        <taxon>Vibrionales</taxon>
        <taxon>Vibrionaceae</taxon>
        <taxon>Photobacterium</taxon>
    </lineage>
</organism>
<feature type="domain" description="Cadherin" evidence="3">
    <location>
        <begin position="2405"/>
        <end position="2490"/>
    </location>
</feature>
<dbReference type="Gene3D" id="2.60.40.10">
    <property type="entry name" value="Immunoglobulins"/>
    <property type="match status" value="20"/>
</dbReference>
<proteinExistence type="predicted"/>
<dbReference type="Pfam" id="PF17803">
    <property type="entry name" value="Cadherin_4"/>
    <property type="match status" value="7"/>
</dbReference>
<evidence type="ECO:0000259" key="2">
    <source>
        <dbReference type="PROSITE" id="PS50234"/>
    </source>
</evidence>
<dbReference type="SUPFAM" id="SSF51120">
    <property type="entry name" value="beta-Roll"/>
    <property type="match status" value="1"/>
</dbReference>
<dbReference type="SMART" id="SM00112">
    <property type="entry name" value="CA"/>
    <property type="match status" value="2"/>
</dbReference>
<dbReference type="SUPFAM" id="SSF53300">
    <property type="entry name" value="vWA-like"/>
    <property type="match status" value="1"/>
</dbReference>
<dbReference type="NCBIfam" id="NF033682">
    <property type="entry name" value="retention_LapA"/>
    <property type="match status" value="1"/>
</dbReference>
<dbReference type="InterPro" id="IPR011049">
    <property type="entry name" value="Serralysin-like_metalloprot_C"/>
</dbReference>